<name>A0A7J9H0X6_9ROSI</name>
<gene>
    <name evidence="1" type="ORF">Gohar_013704</name>
</gene>
<accession>A0A7J9H0X6</accession>
<organism evidence="1 2">
    <name type="scientific">Gossypium harknessii</name>
    <dbReference type="NCBI Taxonomy" id="34285"/>
    <lineage>
        <taxon>Eukaryota</taxon>
        <taxon>Viridiplantae</taxon>
        <taxon>Streptophyta</taxon>
        <taxon>Embryophyta</taxon>
        <taxon>Tracheophyta</taxon>
        <taxon>Spermatophyta</taxon>
        <taxon>Magnoliopsida</taxon>
        <taxon>eudicotyledons</taxon>
        <taxon>Gunneridae</taxon>
        <taxon>Pentapetalae</taxon>
        <taxon>rosids</taxon>
        <taxon>malvids</taxon>
        <taxon>Malvales</taxon>
        <taxon>Malvaceae</taxon>
        <taxon>Malvoideae</taxon>
        <taxon>Gossypium</taxon>
    </lineage>
</organism>
<dbReference type="Proteomes" id="UP000593560">
    <property type="component" value="Unassembled WGS sequence"/>
</dbReference>
<proteinExistence type="predicted"/>
<evidence type="ECO:0000313" key="2">
    <source>
        <dbReference type="Proteomes" id="UP000593560"/>
    </source>
</evidence>
<feature type="non-terminal residue" evidence="1">
    <location>
        <position position="119"/>
    </location>
</feature>
<dbReference type="EMBL" id="JABFAD010000007">
    <property type="protein sequence ID" value="MBA0803496.1"/>
    <property type="molecule type" value="Genomic_DNA"/>
</dbReference>
<reference evidence="1 2" key="1">
    <citation type="journal article" date="2019" name="Genome Biol. Evol.">
        <title>Insights into the evolution of the New World diploid cottons (Gossypium, subgenus Houzingenia) based on genome sequencing.</title>
        <authorList>
            <person name="Grover C.E."/>
            <person name="Arick M.A. 2nd"/>
            <person name="Thrash A."/>
            <person name="Conover J.L."/>
            <person name="Sanders W.S."/>
            <person name="Peterson D.G."/>
            <person name="Frelichowski J.E."/>
            <person name="Scheffler J.A."/>
            <person name="Scheffler B.E."/>
            <person name="Wendel J.F."/>
        </authorList>
    </citation>
    <scope>NUCLEOTIDE SEQUENCE [LARGE SCALE GENOMIC DNA]</scope>
    <source>
        <strain evidence="1">0</strain>
        <tissue evidence="1">Leaf</tissue>
    </source>
</reference>
<sequence length="119" mass="13796">MANLNLADKEEEAFQEEELETEEDFRFCLVRSCLTDSVVHFLSLRNTVADLWHPIGGIASTDLVEKRYLFKSFYKVDLNKTRQDPHTLPLHHAKFWVQIHDLPPGLMSETMAGRFGTFL</sequence>
<dbReference type="AlphaFoldDB" id="A0A7J9H0X6"/>
<comment type="caution">
    <text evidence="1">The sequence shown here is derived from an EMBL/GenBank/DDBJ whole genome shotgun (WGS) entry which is preliminary data.</text>
</comment>
<protein>
    <recommendedName>
        <fullName evidence="3">DUF4283 domain-containing protein</fullName>
    </recommendedName>
</protein>
<evidence type="ECO:0008006" key="3">
    <source>
        <dbReference type="Google" id="ProtNLM"/>
    </source>
</evidence>
<keyword evidence="2" id="KW-1185">Reference proteome</keyword>
<dbReference type="OrthoDB" id="1729074at2759"/>
<evidence type="ECO:0000313" key="1">
    <source>
        <dbReference type="EMBL" id="MBA0803496.1"/>
    </source>
</evidence>